<gene>
    <name evidence="2" type="ORF">HMPREF1535_01825</name>
</gene>
<evidence type="ECO:0000313" key="2">
    <source>
        <dbReference type="EMBL" id="KKB57172.1"/>
    </source>
</evidence>
<dbReference type="RefSeq" id="WP_046146477.1">
    <property type="nucleotide sequence ID" value="NZ_KQ033912.1"/>
</dbReference>
<dbReference type="PATRIC" id="fig|927665.4.peg.1863"/>
<sequence length="525" mass="59527">MVYGLLKRYLGLLFLSACIIPNLFAGVTQKKEKPVMFQVRKDIKYQVIDNFGASDAWRIAFVGRYWPVEKRERIADLLFSTKMDTNGNPIGIGLSNWRVNIGAGSFENRENKEVTSTWNRTECFLSPDGSYDFSKQAGQQWFMKAAKERGVDDFLFFTNSAPYFMTRSGSTLASDKKRINLQHDKFDDFADFLALTTRHFIDEGFNVRYISPINEPQIDWGENKWQEGSFATNQDAYMLVEELDKALTRHGVSSKIVFGEAADMKYLFDCDTSLTMPDNIIEEFFTRKGQYNIMGMPNVYNCVSAHDYWSAYPAKTLVGLRQKIRGALSAADNGTKFWASEYCILEKNDEISGEPSPAKSLNLGLYVARIIHTDLAVANASAWQWWTAVSLGEDVPIQLKPNEHSTAESLKYDGIVSPTKMLWATGNFSLFIRPGMWRISLDREPEISEQEAATSLMSSAYTDGEKVVLVFINYEDKQKEVKIRCGNSTKGKMYVTDMDKNLEYTGEHKLSELIIAPKAVVTVVI</sequence>
<dbReference type="SUPFAM" id="SSF51445">
    <property type="entry name" value="(Trans)glycosidases"/>
    <property type="match status" value="1"/>
</dbReference>
<dbReference type="InterPro" id="IPR039514">
    <property type="entry name" value="6GAL-like"/>
</dbReference>
<dbReference type="EMBL" id="AQHV01000010">
    <property type="protein sequence ID" value="KKB57172.1"/>
    <property type="molecule type" value="Genomic_DNA"/>
</dbReference>
<accession>A0A0F5JI98</accession>
<dbReference type="InterPro" id="IPR013780">
    <property type="entry name" value="Glyco_hydro_b"/>
</dbReference>
<dbReference type="Gene3D" id="2.60.40.1180">
    <property type="entry name" value="Golgi alpha-mannosidase II"/>
    <property type="match status" value="1"/>
</dbReference>
<dbReference type="PANTHER" id="PTHR42767:SF1">
    <property type="entry name" value="ENDO-BETA-1,6-GALACTANASE-LIKE DOMAIN-CONTAINING PROTEIN"/>
    <property type="match status" value="1"/>
</dbReference>
<dbReference type="Pfam" id="PF14587">
    <property type="entry name" value="Glyco_hydr_30_2"/>
    <property type="match status" value="1"/>
</dbReference>
<dbReference type="HOGENOM" id="CLU_031530_0_0_10"/>
<comment type="caution">
    <text evidence="2">The sequence shown here is derived from an EMBL/GenBank/DDBJ whole genome shotgun (WGS) entry which is preliminary data.</text>
</comment>
<dbReference type="STRING" id="927665.HMPREF1535_01825"/>
<dbReference type="Gene3D" id="3.20.20.80">
    <property type="entry name" value="Glycosidases"/>
    <property type="match status" value="1"/>
</dbReference>
<organism evidence="2 3">
    <name type="scientific">Parabacteroides goldsteinii DSM 19448 = WAL 12034</name>
    <dbReference type="NCBI Taxonomy" id="927665"/>
    <lineage>
        <taxon>Bacteria</taxon>
        <taxon>Pseudomonadati</taxon>
        <taxon>Bacteroidota</taxon>
        <taxon>Bacteroidia</taxon>
        <taxon>Bacteroidales</taxon>
        <taxon>Tannerellaceae</taxon>
        <taxon>Parabacteroides</taxon>
    </lineage>
</organism>
<dbReference type="InterPro" id="IPR017853">
    <property type="entry name" value="GH"/>
</dbReference>
<feature type="domain" description="Endo-beta-1,6-galactanase-like" evidence="1">
    <location>
        <begin position="41"/>
        <end position="390"/>
    </location>
</feature>
<dbReference type="InterPro" id="IPR039743">
    <property type="entry name" value="6GAL/EXGAL"/>
</dbReference>
<name>A0A0F5JI98_9BACT</name>
<reference evidence="2 3" key="1">
    <citation type="submission" date="2013-04" db="EMBL/GenBank/DDBJ databases">
        <title>The Genome Sequence of Parabacteroides goldsteinii DSM 19448.</title>
        <authorList>
            <consortium name="The Broad Institute Genomics Platform"/>
            <person name="Earl A."/>
            <person name="Ward D."/>
            <person name="Feldgarden M."/>
            <person name="Gevers D."/>
            <person name="Martens E."/>
            <person name="Sakamoto M."/>
            <person name="Benno Y."/>
            <person name="Song Y."/>
            <person name="Liu C."/>
            <person name="Lee J."/>
            <person name="Bolanos M."/>
            <person name="Vaisanen M.L."/>
            <person name="Finegold S.M."/>
            <person name="Walker B."/>
            <person name="Young S."/>
            <person name="Zeng Q."/>
            <person name="Gargeya S."/>
            <person name="Fitzgerald M."/>
            <person name="Haas B."/>
            <person name="Abouelleil A."/>
            <person name="Allen A.W."/>
            <person name="Alvarado L."/>
            <person name="Arachchi H.M."/>
            <person name="Berlin A.M."/>
            <person name="Chapman S.B."/>
            <person name="Gainer-Dewar J."/>
            <person name="Goldberg J."/>
            <person name="Griggs A."/>
            <person name="Gujja S."/>
            <person name="Hansen M."/>
            <person name="Howarth C."/>
            <person name="Imamovic A."/>
            <person name="Ireland A."/>
            <person name="Larimer J."/>
            <person name="McCowan C."/>
            <person name="Murphy C."/>
            <person name="Pearson M."/>
            <person name="Poon T.W."/>
            <person name="Priest M."/>
            <person name="Roberts A."/>
            <person name="Saif S."/>
            <person name="Shea T."/>
            <person name="Sisk P."/>
            <person name="Sykes S."/>
            <person name="Wortman J."/>
            <person name="Nusbaum C."/>
            <person name="Birren B."/>
        </authorList>
    </citation>
    <scope>NUCLEOTIDE SEQUENCE [LARGE SCALE GENOMIC DNA]</scope>
    <source>
        <strain evidence="2 3">DSM 19448</strain>
    </source>
</reference>
<evidence type="ECO:0000313" key="3">
    <source>
        <dbReference type="Proteomes" id="UP000033047"/>
    </source>
</evidence>
<dbReference type="GO" id="GO:0004553">
    <property type="term" value="F:hydrolase activity, hydrolyzing O-glycosyl compounds"/>
    <property type="evidence" value="ECO:0007669"/>
    <property type="project" value="InterPro"/>
</dbReference>
<proteinExistence type="predicted"/>
<dbReference type="Proteomes" id="UP000033047">
    <property type="component" value="Unassembled WGS sequence"/>
</dbReference>
<protein>
    <recommendedName>
        <fullName evidence="1">Endo-beta-1,6-galactanase-like domain-containing protein</fullName>
    </recommendedName>
</protein>
<evidence type="ECO:0000259" key="1">
    <source>
        <dbReference type="Pfam" id="PF14587"/>
    </source>
</evidence>
<dbReference type="AlphaFoldDB" id="A0A0F5JI98"/>
<dbReference type="PANTHER" id="PTHR42767">
    <property type="entry name" value="ENDO-BETA-1,6-GALACTANASE"/>
    <property type="match status" value="1"/>
</dbReference>